<feature type="compositionally biased region" description="Basic and acidic residues" evidence="1">
    <location>
        <begin position="52"/>
        <end position="79"/>
    </location>
</feature>
<dbReference type="EMBL" id="ML179117">
    <property type="protein sequence ID" value="THU99604.1"/>
    <property type="molecule type" value="Genomic_DNA"/>
</dbReference>
<evidence type="ECO:0000313" key="3">
    <source>
        <dbReference type="EMBL" id="THU99604.1"/>
    </source>
</evidence>
<accession>A0A4S8MAW4</accession>
<sequence length="91" mass="10587">MMSDGNKSFHSPKLWGCNNPLRLFPHNLLYTRTMLFLSLSNFVKKWTQETAGHSKQDAGHRNNRNRETGKRRTSEECKMTRFSSHKGGFDV</sequence>
<dbReference type="AlphaFoldDB" id="A0A4S8MAW4"/>
<keyword evidence="4" id="KW-1185">Reference proteome</keyword>
<gene>
    <name evidence="2" type="ORF">K435DRAFT_389379</name>
    <name evidence="3" type="ORF">K435DRAFT_491230</name>
</gene>
<protein>
    <submittedName>
        <fullName evidence="3">Uncharacterized protein</fullName>
    </submittedName>
</protein>
<evidence type="ECO:0000313" key="2">
    <source>
        <dbReference type="EMBL" id="THU85470.1"/>
    </source>
</evidence>
<reference evidence="3 4" key="1">
    <citation type="journal article" date="2019" name="Nat. Ecol. Evol.">
        <title>Megaphylogeny resolves global patterns of mushroom evolution.</title>
        <authorList>
            <person name="Varga T."/>
            <person name="Krizsan K."/>
            <person name="Foldi C."/>
            <person name="Dima B."/>
            <person name="Sanchez-Garcia M."/>
            <person name="Sanchez-Ramirez S."/>
            <person name="Szollosi G.J."/>
            <person name="Szarkandi J.G."/>
            <person name="Papp V."/>
            <person name="Albert L."/>
            <person name="Andreopoulos W."/>
            <person name="Angelini C."/>
            <person name="Antonin V."/>
            <person name="Barry K.W."/>
            <person name="Bougher N.L."/>
            <person name="Buchanan P."/>
            <person name="Buyck B."/>
            <person name="Bense V."/>
            <person name="Catcheside P."/>
            <person name="Chovatia M."/>
            <person name="Cooper J."/>
            <person name="Damon W."/>
            <person name="Desjardin D."/>
            <person name="Finy P."/>
            <person name="Geml J."/>
            <person name="Haridas S."/>
            <person name="Hughes K."/>
            <person name="Justo A."/>
            <person name="Karasinski D."/>
            <person name="Kautmanova I."/>
            <person name="Kiss B."/>
            <person name="Kocsube S."/>
            <person name="Kotiranta H."/>
            <person name="LaButti K.M."/>
            <person name="Lechner B.E."/>
            <person name="Liimatainen K."/>
            <person name="Lipzen A."/>
            <person name="Lukacs Z."/>
            <person name="Mihaltcheva S."/>
            <person name="Morgado L.N."/>
            <person name="Niskanen T."/>
            <person name="Noordeloos M.E."/>
            <person name="Ohm R.A."/>
            <person name="Ortiz-Santana B."/>
            <person name="Ovrebo C."/>
            <person name="Racz N."/>
            <person name="Riley R."/>
            <person name="Savchenko A."/>
            <person name="Shiryaev A."/>
            <person name="Soop K."/>
            <person name="Spirin V."/>
            <person name="Szebenyi C."/>
            <person name="Tomsovsky M."/>
            <person name="Tulloss R.E."/>
            <person name="Uehling J."/>
            <person name="Grigoriev I.V."/>
            <person name="Vagvolgyi C."/>
            <person name="Papp T."/>
            <person name="Martin F.M."/>
            <person name="Miettinen O."/>
            <person name="Hibbett D.S."/>
            <person name="Nagy L.G."/>
        </authorList>
    </citation>
    <scope>NUCLEOTIDE SEQUENCE [LARGE SCALE GENOMIC DNA]</scope>
    <source>
        <strain evidence="3 4">CBS 962.96</strain>
    </source>
</reference>
<dbReference type="Proteomes" id="UP000297245">
    <property type="component" value="Unassembled WGS sequence"/>
</dbReference>
<evidence type="ECO:0000313" key="4">
    <source>
        <dbReference type="Proteomes" id="UP000297245"/>
    </source>
</evidence>
<proteinExistence type="predicted"/>
<organism evidence="3 4">
    <name type="scientific">Dendrothele bispora (strain CBS 962.96)</name>
    <dbReference type="NCBI Taxonomy" id="1314807"/>
    <lineage>
        <taxon>Eukaryota</taxon>
        <taxon>Fungi</taxon>
        <taxon>Dikarya</taxon>
        <taxon>Basidiomycota</taxon>
        <taxon>Agaricomycotina</taxon>
        <taxon>Agaricomycetes</taxon>
        <taxon>Agaricomycetidae</taxon>
        <taxon>Agaricales</taxon>
        <taxon>Agaricales incertae sedis</taxon>
        <taxon>Dendrothele</taxon>
    </lineage>
</organism>
<evidence type="ECO:0000256" key="1">
    <source>
        <dbReference type="SAM" id="MobiDB-lite"/>
    </source>
</evidence>
<dbReference type="EMBL" id="ML179545">
    <property type="protein sequence ID" value="THU85470.1"/>
    <property type="molecule type" value="Genomic_DNA"/>
</dbReference>
<name>A0A4S8MAW4_DENBC</name>
<feature type="region of interest" description="Disordered" evidence="1">
    <location>
        <begin position="49"/>
        <end position="91"/>
    </location>
</feature>